<evidence type="ECO:0000313" key="2">
    <source>
        <dbReference type="EMBL" id="REC65052.1"/>
    </source>
</evidence>
<gene>
    <name evidence="2" type="ORF">DRF59_17725</name>
</gene>
<evidence type="ECO:0000313" key="3">
    <source>
        <dbReference type="Proteomes" id="UP000256769"/>
    </source>
</evidence>
<dbReference type="RefSeq" id="WP_115963349.1">
    <property type="nucleotide sequence ID" value="NZ_CBCRVL010000020.1"/>
</dbReference>
<name>A0A3D9CH44_9FLAO</name>
<keyword evidence="1" id="KW-1133">Transmembrane helix</keyword>
<keyword evidence="1" id="KW-0472">Membrane</keyword>
<dbReference type="OrthoDB" id="662998at2"/>
<keyword evidence="3" id="KW-1185">Reference proteome</keyword>
<feature type="transmembrane region" description="Helical" evidence="1">
    <location>
        <begin position="5"/>
        <end position="24"/>
    </location>
</feature>
<sequence>MKFMIIFWGAFLFFFCVPFPIFIYMMSEELATEPRNSLAVSYGYLGFSLLLWGYIIAFFINTLFIKTFKEKNTIHSILQNGIPREAKIIDYKLLKYIPKTNMNLIRIVLSFPNLRNTLIEHEMMFHDSKPQEKRFDAGNKIKVLLNPQVSKEPYFILSDQKVGFNTSGMVLRIIFTGLLIGYVIGLYYYFYKRESFDFGWRFLTFMHPIIFSGVMTILYVLIFQFIFGKFLKNTKEERILFSGRNAEADIISVSQTGLLVNDQPQIMFQVSFKDFRGAEHIAVYKKVVSLLNLSSVPKKGTIEIMYDENDPKKIMIPRGF</sequence>
<comment type="caution">
    <text evidence="2">The sequence shown here is derived from an EMBL/GenBank/DDBJ whole genome shotgun (WGS) entry which is preliminary data.</text>
</comment>
<keyword evidence="1" id="KW-0812">Transmembrane</keyword>
<dbReference type="EMBL" id="QNUE01000019">
    <property type="protein sequence ID" value="REC65052.1"/>
    <property type="molecule type" value="Genomic_DNA"/>
</dbReference>
<organism evidence="2 3">
    <name type="scientific">Chryseobacterium flavum</name>
    <dbReference type="NCBI Taxonomy" id="415851"/>
    <lineage>
        <taxon>Bacteria</taxon>
        <taxon>Pseudomonadati</taxon>
        <taxon>Bacteroidota</taxon>
        <taxon>Flavobacteriia</taxon>
        <taxon>Flavobacteriales</taxon>
        <taxon>Weeksellaceae</taxon>
        <taxon>Chryseobacterium group</taxon>
        <taxon>Chryseobacterium</taxon>
    </lineage>
</organism>
<dbReference type="AlphaFoldDB" id="A0A3D9CH44"/>
<evidence type="ECO:0008006" key="4">
    <source>
        <dbReference type="Google" id="ProtNLM"/>
    </source>
</evidence>
<feature type="transmembrane region" description="Helical" evidence="1">
    <location>
        <begin position="169"/>
        <end position="189"/>
    </location>
</feature>
<protein>
    <recommendedName>
        <fullName evidence="4">DUF3592 domain-containing protein</fullName>
    </recommendedName>
</protein>
<reference evidence="2 3" key="1">
    <citation type="journal article" date="2007" name="Int. J. Syst. Evol. Microbiol.">
        <title>Chryseobacterium flavum sp. nov., isolated from polluted soil.</title>
        <authorList>
            <person name="Zhou Y."/>
            <person name="Dong J."/>
            <person name="Wang X."/>
            <person name="Huang X."/>
            <person name="Zhang K.Y."/>
            <person name="Zhang Y.Q."/>
            <person name="Guo Y.F."/>
            <person name="Lai R."/>
            <person name="Li W.J."/>
        </authorList>
    </citation>
    <scope>NUCLEOTIDE SEQUENCE [LARGE SCALE GENOMIC DNA]</scope>
    <source>
        <strain evidence="2 3">KCTC 12877</strain>
    </source>
</reference>
<proteinExistence type="predicted"/>
<accession>A0A3D9CH44</accession>
<dbReference type="Proteomes" id="UP000256769">
    <property type="component" value="Unassembled WGS sequence"/>
</dbReference>
<feature type="transmembrane region" description="Helical" evidence="1">
    <location>
        <begin position="209"/>
        <end position="231"/>
    </location>
</feature>
<evidence type="ECO:0000256" key="1">
    <source>
        <dbReference type="SAM" id="Phobius"/>
    </source>
</evidence>
<feature type="transmembrane region" description="Helical" evidence="1">
    <location>
        <begin position="44"/>
        <end position="65"/>
    </location>
</feature>